<dbReference type="InterPro" id="IPR019690">
    <property type="entry name" value="DUF2569"/>
</dbReference>
<feature type="coiled-coil region" evidence="1">
    <location>
        <begin position="50"/>
        <end position="117"/>
    </location>
</feature>
<sequence>MQIDNDDLLYEYVLEELEKVEPIKGLWAKAIAHSEGNNEKAKSLYMQYRVQAIKDEFKALKLDYNGLKKEEIFSIIKDGFELNEETEKIKIQQEEKLDEEKKVVEKQQQELLKKADEEKYGKIGGWLIFFAVLIVLWNLSQLGFIEYFTDEYISTIQNIYLSGNEKMAKIFSYIFYSELFKAFILFLFTLSFFSKASITRVVAICLFIILFVVKPFQYIGLMNIYKEINEFPPIEVIKIIGSLLWAFVFLLYFIFSKRVKKTFTQQKDITTLVVASLIIPFLLWLAYSSKNGKPSDYSFNKDNSNTINSSMQSNNNSIENSKVAKNENVSNSINSKSDNINTNNTKEEPIINKWKYKDWEVENIDNNYIKAFTVGKNRADIFTIIKKKDDCNPSFLYTTTHLFDKSIIVNENDILKMDIKVDNELFNSDTPIYKIYNLGFVRQLMSKPYPLYESFLDKLKKGNTIQTTVYSPILKNIDITPKEEYSLNGFTKAFNILNEACRDISVLDKYKDIDKNISSK</sequence>
<feature type="transmembrane region" description="Helical" evidence="2">
    <location>
        <begin position="236"/>
        <end position="255"/>
    </location>
</feature>
<evidence type="ECO:0000313" key="4">
    <source>
        <dbReference type="Proteomes" id="UP000238281"/>
    </source>
</evidence>
<dbReference type="EMBL" id="NXGE01000004">
    <property type="protein sequence ID" value="PRM94296.1"/>
    <property type="molecule type" value="Genomic_DNA"/>
</dbReference>
<dbReference type="RefSeq" id="WP_105915577.1">
    <property type="nucleotide sequence ID" value="NZ_NXGE01000004.1"/>
</dbReference>
<name>A0A2S9T644_9BACT</name>
<feature type="transmembrane region" description="Helical" evidence="2">
    <location>
        <begin position="170"/>
        <end position="190"/>
    </location>
</feature>
<evidence type="ECO:0000256" key="1">
    <source>
        <dbReference type="SAM" id="Coils"/>
    </source>
</evidence>
<dbReference type="Proteomes" id="UP000238281">
    <property type="component" value="Unassembled WGS sequence"/>
</dbReference>
<protein>
    <submittedName>
        <fullName evidence="3">Uncharacterized protein</fullName>
    </submittedName>
</protein>
<reference evidence="3 4" key="1">
    <citation type="submission" date="2017-09" db="EMBL/GenBank/DDBJ databases">
        <title>Reassesment of A. cryaerophilus.</title>
        <authorList>
            <person name="Perez-Cataluna A."/>
            <person name="Collado L."/>
            <person name="Salgado O."/>
            <person name="Lefinanco V."/>
            <person name="Figueras M.J."/>
        </authorList>
    </citation>
    <scope>NUCLEOTIDE SEQUENCE [LARGE SCALE GENOMIC DNA]</scope>
    <source>
        <strain evidence="3 4">LMG 10210</strain>
    </source>
</reference>
<dbReference type="AlphaFoldDB" id="A0A2S9T644"/>
<keyword evidence="1" id="KW-0175">Coiled coil</keyword>
<keyword evidence="2" id="KW-0472">Membrane</keyword>
<gene>
    <name evidence="3" type="ORF">CJ673_07305</name>
</gene>
<accession>A0A2S9T644</accession>
<organism evidence="3 4">
    <name type="scientific">Aliarcobacter cryaerophilus</name>
    <dbReference type="NCBI Taxonomy" id="28198"/>
    <lineage>
        <taxon>Bacteria</taxon>
        <taxon>Pseudomonadati</taxon>
        <taxon>Campylobacterota</taxon>
        <taxon>Epsilonproteobacteria</taxon>
        <taxon>Campylobacterales</taxon>
        <taxon>Arcobacteraceae</taxon>
        <taxon>Aliarcobacter</taxon>
    </lineage>
</organism>
<comment type="caution">
    <text evidence="3">The sequence shown here is derived from an EMBL/GenBank/DDBJ whole genome shotgun (WGS) entry which is preliminary data.</text>
</comment>
<evidence type="ECO:0000256" key="2">
    <source>
        <dbReference type="SAM" id="Phobius"/>
    </source>
</evidence>
<dbReference type="Pfam" id="PF10754">
    <property type="entry name" value="DUF2569"/>
    <property type="match status" value="1"/>
</dbReference>
<proteinExistence type="predicted"/>
<evidence type="ECO:0000313" key="3">
    <source>
        <dbReference type="EMBL" id="PRM94296.1"/>
    </source>
</evidence>
<feature type="transmembrane region" description="Helical" evidence="2">
    <location>
        <begin position="197"/>
        <end position="216"/>
    </location>
</feature>
<feature type="transmembrane region" description="Helical" evidence="2">
    <location>
        <begin position="123"/>
        <end position="140"/>
    </location>
</feature>
<feature type="transmembrane region" description="Helical" evidence="2">
    <location>
        <begin position="267"/>
        <end position="287"/>
    </location>
</feature>
<keyword evidence="2" id="KW-0812">Transmembrane</keyword>
<keyword evidence="2" id="KW-1133">Transmembrane helix</keyword>